<dbReference type="AlphaFoldDB" id="A0A2N5M738"/>
<proteinExistence type="predicted"/>
<keyword evidence="2" id="KW-1185">Reference proteome</keyword>
<organism evidence="1 2">
    <name type="scientific">Peribacillus deserti</name>
    <dbReference type="NCBI Taxonomy" id="673318"/>
    <lineage>
        <taxon>Bacteria</taxon>
        <taxon>Bacillati</taxon>
        <taxon>Bacillota</taxon>
        <taxon>Bacilli</taxon>
        <taxon>Bacillales</taxon>
        <taxon>Bacillaceae</taxon>
        <taxon>Peribacillus</taxon>
    </lineage>
</organism>
<evidence type="ECO:0000313" key="2">
    <source>
        <dbReference type="Proteomes" id="UP000234748"/>
    </source>
</evidence>
<sequence>MLFKKRSIRKLNDDLFLIRGKTLKEKQTPDKEDLLIGKRQRRQNLSRPYHAPTATSCGPAWLAHPVLRALARHKTSGSKRPIFPFNGDWLMTRGSKAL</sequence>
<dbReference type="Proteomes" id="UP000234748">
    <property type="component" value="Unassembled WGS sequence"/>
</dbReference>
<protein>
    <submittedName>
        <fullName evidence="1">Uncharacterized protein</fullName>
    </submittedName>
</protein>
<dbReference type="EMBL" id="PGUY01000027">
    <property type="protein sequence ID" value="PLT30167.1"/>
    <property type="molecule type" value="Genomic_DNA"/>
</dbReference>
<reference evidence="1 2" key="1">
    <citation type="submission" date="2017-11" db="EMBL/GenBank/DDBJ databases">
        <title>Comparitive Functional Genomics of Dry Heat Resistant strains isolated from the Viking Spacecraft.</title>
        <authorList>
            <person name="Seuylemezian A."/>
            <person name="Cooper K."/>
            <person name="Vaishampayan P."/>
        </authorList>
    </citation>
    <scope>NUCLEOTIDE SEQUENCE [LARGE SCALE GENOMIC DNA]</scope>
    <source>
        <strain evidence="1 2">V1-29</strain>
    </source>
</reference>
<gene>
    <name evidence="1" type="ORF">CUU66_08995</name>
</gene>
<comment type="caution">
    <text evidence="1">The sequence shown here is derived from an EMBL/GenBank/DDBJ whole genome shotgun (WGS) entry which is preliminary data.</text>
</comment>
<name>A0A2N5M738_9BACI</name>
<evidence type="ECO:0000313" key="1">
    <source>
        <dbReference type="EMBL" id="PLT30167.1"/>
    </source>
</evidence>
<accession>A0A2N5M738</accession>